<proteinExistence type="predicted"/>
<comment type="caution">
    <text evidence="2">The sequence shown here is derived from an EMBL/GenBank/DDBJ whole genome shotgun (WGS) entry which is preliminary data.</text>
</comment>
<keyword evidence="3" id="KW-1185">Reference proteome</keyword>
<feature type="region of interest" description="Disordered" evidence="1">
    <location>
        <begin position="49"/>
        <end position="83"/>
    </location>
</feature>
<dbReference type="Proteomes" id="UP000685013">
    <property type="component" value="Chromosome 14"/>
</dbReference>
<evidence type="ECO:0000256" key="1">
    <source>
        <dbReference type="SAM" id="MobiDB-lite"/>
    </source>
</evidence>
<protein>
    <submittedName>
        <fullName evidence="2">Uncharacterized protein</fullName>
    </submittedName>
</protein>
<gene>
    <name evidence="2" type="ORF">SDJN03_21226</name>
</gene>
<feature type="compositionally biased region" description="Polar residues" evidence="1">
    <location>
        <begin position="67"/>
        <end position="80"/>
    </location>
</feature>
<feature type="non-terminal residue" evidence="2">
    <location>
        <position position="1"/>
    </location>
</feature>
<organism evidence="2 3">
    <name type="scientific">Cucurbita argyrosperma subsp. sororia</name>
    <dbReference type="NCBI Taxonomy" id="37648"/>
    <lineage>
        <taxon>Eukaryota</taxon>
        <taxon>Viridiplantae</taxon>
        <taxon>Streptophyta</taxon>
        <taxon>Embryophyta</taxon>
        <taxon>Tracheophyta</taxon>
        <taxon>Spermatophyta</taxon>
        <taxon>Magnoliopsida</taxon>
        <taxon>eudicotyledons</taxon>
        <taxon>Gunneridae</taxon>
        <taxon>Pentapetalae</taxon>
        <taxon>rosids</taxon>
        <taxon>fabids</taxon>
        <taxon>Cucurbitales</taxon>
        <taxon>Cucurbitaceae</taxon>
        <taxon>Cucurbiteae</taxon>
        <taxon>Cucurbita</taxon>
    </lineage>
</organism>
<dbReference type="AlphaFoldDB" id="A0AAV6MGG4"/>
<sequence>MGNRPGVARKPALSLMPQTRVAYAWCVDPNSATCRLPRVTHDASCRQANSFSAPFDRPGPTRVPSRPSLTTRAPENVTRNATRHTLPLPQRHVSRMRTLTPST</sequence>
<evidence type="ECO:0000313" key="2">
    <source>
        <dbReference type="EMBL" id="KAG6581224.1"/>
    </source>
</evidence>
<name>A0AAV6MGG4_9ROSI</name>
<accession>A0AAV6MGG4</accession>
<reference evidence="2 3" key="1">
    <citation type="journal article" date="2021" name="Hortic Res">
        <title>The domestication of Cucurbita argyrosperma as revealed by the genome of its wild relative.</title>
        <authorList>
            <person name="Barrera-Redondo J."/>
            <person name="Sanchez-de la Vega G."/>
            <person name="Aguirre-Liguori J.A."/>
            <person name="Castellanos-Morales G."/>
            <person name="Gutierrez-Guerrero Y.T."/>
            <person name="Aguirre-Dugua X."/>
            <person name="Aguirre-Planter E."/>
            <person name="Tenaillon M.I."/>
            <person name="Lira-Saade R."/>
            <person name="Eguiarte L.E."/>
        </authorList>
    </citation>
    <scope>NUCLEOTIDE SEQUENCE [LARGE SCALE GENOMIC DNA]</scope>
    <source>
        <strain evidence="2">JBR-2021</strain>
    </source>
</reference>
<dbReference type="EMBL" id="JAGKQH010000014">
    <property type="protein sequence ID" value="KAG6581224.1"/>
    <property type="molecule type" value="Genomic_DNA"/>
</dbReference>
<evidence type="ECO:0000313" key="3">
    <source>
        <dbReference type="Proteomes" id="UP000685013"/>
    </source>
</evidence>